<organism evidence="6 8">
    <name type="scientific">Aequorivita flava</name>
    <dbReference type="NCBI Taxonomy" id="3114371"/>
    <lineage>
        <taxon>Bacteria</taxon>
        <taxon>Pseudomonadati</taxon>
        <taxon>Bacteroidota</taxon>
        <taxon>Flavobacteriia</taxon>
        <taxon>Flavobacteriales</taxon>
        <taxon>Flavobacteriaceae</taxon>
        <taxon>Aequorivita</taxon>
    </lineage>
</organism>
<dbReference type="PANTHER" id="PTHR30126:SF39">
    <property type="entry name" value="HTH-TYPE TRANSCRIPTIONAL REGULATOR CYSL"/>
    <property type="match status" value="1"/>
</dbReference>
<evidence type="ECO:0000256" key="2">
    <source>
        <dbReference type="ARBA" id="ARBA00023015"/>
    </source>
</evidence>
<dbReference type="InterPro" id="IPR036388">
    <property type="entry name" value="WH-like_DNA-bd_sf"/>
</dbReference>
<keyword evidence="3" id="KW-0238">DNA-binding</keyword>
<evidence type="ECO:0000256" key="4">
    <source>
        <dbReference type="ARBA" id="ARBA00023163"/>
    </source>
</evidence>
<evidence type="ECO:0000313" key="7">
    <source>
        <dbReference type="EMBL" id="MEM0574774.1"/>
    </source>
</evidence>
<dbReference type="SUPFAM" id="SSF46785">
    <property type="entry name" value="Winged helix' DNA-binding domain"/>
    <property type="match status" value="1"/>
</dbReference>
<keyword evidence="9" id="KW-1185">Reference proteome</keyword>
<dbReference type="PRINTS" id="PR00039">
    <property type="entry name" value="HTHLYSR"/>
</dbReference>
<dbReference type="AlphaFoldDB" id="A0AB35Z1K2"/>
<dbReference type="InterPro" id="IPR000847">
    <property type="entry name" value="LysR_HTH_N"/>
</dbReference>
<evidence type="ECO:0000259" key="5">
    <source>
        <dbReference type="PROSITE" id="PS50931"/>
    </source>
</evidence>
<evidence type="ECO:0000313" key="6">
    <source>
        <dbReference type="EMBL" id="MEM0519612.1"/>
    </source>
</evidence>
<dbReference type="PANTHER" id="PTHR30126">
    <property type="entry name" value="HTH-TYPE TRANSCRIPTIONAL REGULATOR"/>
    <property type="match status" value="1"/>
</dbReference>
<comment type="similarity">
    <text evidence="1">Belongs to the LysR transcriptional regulatory family.</text>
</comment>
<dbReference type="Pfam" id="PF03466">
    <property type="entry name" value="LysR_substrate"/>
    <property type="match status" value="1"/>
</dbReference>
<keyword evidence="4" id="KW-0804">Transcription</keyword>
<reference evidence="6 9" key="1">
    <citation type="submission" date="2024-01" db="EMBL/GenBank/DDBJ databases">
        <title>Aequorivita flavus sp. nov., isolated from deep-sea sediment.</title>
        <authorList>
            <person name="Chen X."/>
        </authorList>
    </citation>
    <scope>NUCLEOTIDE SEQUENCE</scope>
    <source>
        <strain evidence="6">MCCC 1A16923</strain>
        <strain evidence="7 9">MCCC 1A16935</strain>
    </source>
</reference>
<keyword evidence="2" id="KW-0805">Transcription regulation</keyword>
<dbReference type="RefSeq" id="WP_279449462.1">
    <property type="nucleotide sequence ID" value="NZ_JAZBJM010000017.1"/>
</dbReference>
<dbReference type="EMBL" id="JAZBJM010000017">
    <property type="protein sequence ID" value="MEM0519612.1"/>
    <property type="molecule type" value="Genomic_DNA"/>
</dbReference>
<dbReference type="EMBL" id="JBANCF010000019">
    <property type="protein sequence ID" value="MEM0574774.1"/>
    <property type="molecule type" value="Genomic_DNA"/>
</dbReference>
<dbReference type="Pfam" id="PF00126">
    <property type="entry name" value="HTH_1"/>
    <property type="match status" value="1"/>
</dbReference>
<protein>
    <submittedName>
        <fullName evidence="6">LysR family transcriptional regulator</fullName>
    </submittedName>
</protein>
<name>A0AB35Z1K2_9FLAO</name>
<comment type="caution">
    <text evidence="6">The sequence shown here is derived from an EMBL/GenBank/DDBJ whole genome shotgun (WGS) entry which is preliminary data.</text>
</comment>
<dbReference type="GO" id="GO:0003700">
    <property type="term" value="F:DNA-binding transcription factor activity"/>
    <property type="evidence" value="ECO:0007669"/>
    <property type="project" value="InterPro"/>
</dbReference>
<dbReference type="Gene3D" id="3.40.190.290">
    <property type="match status" value="1"/>
</dbReference>
<dbReference type="Proteomes" id="UP001388259">
    <property type="component" value="Unassembled WGS sequence"/>
</dbReference>
<gene>
    <name evidence="7" type="ORF">VZD24_14710</name>
    <name evidence="6" type="ORF">VZD85_14715</name>
</gene>
<dbReference type="InterPro" id="IPR036390">
    <property type="entry name" value="WH_DNA-bd_sf"/>
</dbReference>
<dbReference type="GO" id="GO:0000976">
    <property type="term" value="F:transcription cis-regulatory region binding"/>
    <property type="evidence" value="ECO:0007669"/>
    <property type="project" value="TreeGrafter"/>
</dbReference>
<dbReference type="PROSITE" id="PS50931">
    <property type="entry name" value="HTH_LYSR"/>
    <property type="match status" value="1"/>
</dbReference>
<dbReference type="InterPro" id="IPR005119">
    <property type="entry name" value="LysR_subst-bd"/>
</dbReference>
<dbReference type="Proteomes" id="UP001390963">
    <property type="component" value="Unassembled WGS sequence"/>
</dbReference>
<accession>A0AB35Z1K2</accession>
<proteinExistence type="inferred from homology"/>
<dbReference type="SUPFAM" id="SSF53850">
    <property type="entry name" value="Periplasmic binding protein-like II"/>
    <property type="match status" value="1"/>
</dbReference>
<dbReference type="Gene3D" id="1.10.10.10">
    <property type="entry name" value="Winged helix-like DNA-binding domain superfamily/Winged helix DNA-binding domain"/>
    <property type="match status" value="1"/>
</dbReference>
<evidence type="ECO:0000256" key="3">
    <source>
        <dbReference type="ARBA" id="ARBA00023125"/>
    </source>
</evidence>
<evidence type="ECO:0000256" key="1">
    <source>
        <dbReference type="ARBA" id="ARBA00009437"/>
    </source>
</evidence>
<evidence type="ECO:0000313" key="9">
    <source>
        <dbReference type="Proteomes" id="UP001390963"/>
    </source>
</evidence>
<evidence type="ECO:0000313" key="8">
    <source>
        <dbReference type="Proteomes" id="UP001388259"/>
    </source>
</evidence>
<feature type="domain" description="HTH lysR-type" evidence="5">
    <location>
        <begin position="1"/>
        <end position="57"/>
    </location>
</feature>
<sequence length="298" mass="33902">MDFRLKVFKMVAEQLSFTKASKLLFISQPAVTKHINELEKQYGKPLFNRHGNSITLTADGEILLDYASKIIELYIKLEQELIDSQKELPKKISLAASTTIAQYILPSLLSKFKSVYPHTAISLINQNSERIEALVLQKKTDLGLSEGTTHNPTLHYEAFIKDEIVLATRIANTNLKSDDISLEELARLPIVIRESGSGTLNIIENALKEKGLRFQKMNIQIQLGSTESIKNYLQSSNAYAFLSIHSIAKELKNHSFKIVDVKALRIERTFQFVSLHGDYDKTAERLKNFFITHYNLME</sequence>